<evidence type="ECO:0000313" key="4">
    <source>
        <dbReference type="Proteomes" id="UP001295423"/>
    </source>
</evidence>
<reference evidence="3" key="1">
    <citation type="submission" date="2023-08" db="EMBL/GenBank/DDBJ databases">
        <authorList>
            <person name="Audoor S."/>
            <person name="Bilcke G."/>
        </authorList>
    </citation>
    <scope>NUCLEOTIDE SEQUENCE</scope>
</reference>
<dbReference type="EMBL" id="CAKOGP040002125">
    <property type="protein sequence ID" value="CAJ1963007.1"/>
    <property type="molecule type" value="Genomic_DNA"/>
</dbReference>
<name>A0AAD2G4U3_9STRA</name>
<evidence type="ECO:0000256" key="1">
    <source>
        <dbReference type="SAM" id="MobiDB-lite"/>
    </source>
</evidence>
<protein>
    <submittedName>
        <fullName evidence="3">Uncharacterized protein</fullName>
    </submittedName>
</protein>
<proteinExistence type="predicted"/>
<dbReference type="Proteomes" id="UP001295423">
    <property type="component" value="Unassembled WGS sequence"/>
</dbReference>
<sequence length="354" mass="40698">MVSIGNDSDITTPFLASEGATERENGDAVREDEEPKSRMKEELLRVGAMLGLVLIGLAVVLLIFFWPLMFGSFLPTPKGNTWVVVGYRIGIQVIHVLLLVFLPFPYLYLHRKVCHPIRIVLMPLVNEVSKSEGIREKEVTWYNKCSDLPQTRDPTVLLSRLKPSCRKDLRKKLKHFFENDITTRTVHSDFLSLQHDVPILWAHEQRAVQGTDKSVLEEFIKRFLVLFLVSHAYLDRYYDKDGKICALGQFVSCRNTMNNFMYFCLEEQSRCGIWQYHHFRGLLRAVASSSSSSKRIEYINFQVHQGYAKRLAGAVAADYKDDELLSNLYPFALYQRPPVSVIDLKIEKESIMGS</sequence>
<evidence type="ECO:0000256" key="2">
    <source>
        <dbReference type="SAM" id="Phobius"/>
    </source>
</evidence>
<feature type="compositionally biased region" description="Polar residues" evidence="1">
    <location>
        <begin position="1"/>
        <end position="11"/>
    </location>
</feature>
<organism evidence="3 4">
    <name type="scientific">Cylindrotheca closterium</name>
    <dbReference type="NCBI Taxonomy" id="2856"/>
    <lineage>
        <taxon>Eukaryota</taxon>
        <taxon>Sar</taxon>
        <taxon>Stramenopiles</taxon>
        <taxon>Ochrophyta</taxon>
        <taxon>Bacillariophyta</taxon>
        <taxon>Bacillariophyceae</taxon>
        <taxon>Bacillariophycidae</taxon>
        <taxon>Bacillariales</taxon>
        <taxon>Bacillariaceae</taxon>
        <taxon>Cylindrotheca</taxon>
    </lineage>
</organism>
<feature type="region of interest" description="Disordered" evidence="1">
    <location>
        <begin position="1"/>
        <end position="35"/>
    </location>
</feature>
<feature type="transmembrane region" description="Helical" evidence="2">
    <location>
        <begin position="46"/>
        <end position="69"/>
    </location>
</feature>
<feature type="transmembrane region" description="Helical" evidence="2">
    <location>
        <begin position="89"/>
        <end position="109"/>
    </location>
</feature>
<gene>
    <name evidence="3" type="ORF">CYCCA115_LOCUS19964</name>
</gene>
<accession>A0AAD2G4U3</accession>
<keyword evidence="2" id="KW-0812">Transmembrane</keyword>
<dbReference type="AlphaFoldDB" id="A0AAD2G4U3"/>
<feature type="compositionally biased region" description="Basic and acidic residues" evidence="1">
    <location>
        <begin position="20"/>
        <end position="35"/>
    </location>
</feature>
<comment type="caution">
    <text evidence="3">The sequence shown here is derived from an EMBL/GenBank/DDBJ whole genome shotgun (WGS) entry which is preliminary data.</text>
</comment>
<keyword evidence="4" id="KW-1185">Reference proteome</keyword>
<keyword evidence="2" id="KW-0472">Membrane</keyword>
<evidence type="ECO:0000313" key="3">
    <source>
        <dbReference type="EMBL" id="CAJ1963007.1"/>
    </source>
</evidence>
<keyword evidence="2" id="KW-1133">Transmembrane helix</keyword>